<dbReference type="InterPro" id="IPR001647">
    <property type="entry name" value="HTH_TetR"/>
</dbReference>
<dbReference type="OrthoDB" id="9811084at2"/>
<dbReference type="InterPro" id="IPR009057">
    <property type="entry name" value="Homeodomain-like_sf"/>
</dbReference>
<evidence type="ECO:0000313" key="5">
    <source>
        <dbReference type="Proteomes" id="UP000198885"/>
    </source>
</evidence>
<dbReference type="Gene3D" id="1.10.357.10">
    <property type="entry name" value="Tetracycline Repressor, domain 2"/>
    <property type="match status" value="1"/>
</dbReference>
<dbReference type="GO" id="GO:0003677">
    <property type="term" value="F:DNA binding"/>
    <property type="evidence" value="ECO:0007669"/>
    <property type="project" value="UniProtKB-UniRule"/>
</dbReference>
<keyword evidence="1 2" id="KW-0238">DNA-binding</keyword>
<protein>
    <submittedName>
        <fullName evidence="4">DNA-binding transcriptional regulator, AcrR family</fullName>
    </submittedName>
</protein>
<dbReference type="RefSeq" id="WP_092694652.1">
    <property type="nucleotide sequence ID" value="NZ_CBDDGO010000004.1"/>
</dbReference>
<accession>A0A1H9VSP5</accession>
<gene>
    <name evidence="4" type="ORF">SAMN04490244_10863</name>
</gene>
<keyword evidence="5" id="KW-1185">Reference proteome</keyword>
<dbReference type="EMBL" id="FOGU01000008">
    <property type="protein sequence ID" value="SES24612.1"/>
    <property type="molecule type" value="Genomic_DNA"/>
</dbReference>
<dbReference type="STRING" id="641238.SAMN04490244_10863"/>
<evidence type="ECO:0000313" key="4">
    <source>
        <dbReference type="EMBL" id="SES24612.1"/>
    </source>
</evidence>
<dbReference type="SUPFAM" id="SSF46689">
    <property type="entry name" value="Homeodomain-like"/>
    <property type="match status" value="1"/>
</dbReference>
<proteinExistence type="predicted"/>
<dbReference type="PROSITE" id="PS50977">
    <property type="entry name" value="HTH_TETR_2"/>
    <property type="match status" value="1"/>
</dbReference>
<feature type="domain" description="HTH tetR-type" evidence="3">
    <location>
        <begin position="6"/>
        <end position="66"/>
    </location>
</feature>
<reference evidence="4 5" key="1">
    <citation type="submission" date="2016-10" db="EMBL/GenBank/DDBJ databases">
        <authorList>
            <person name="de Groot N.N."/>
        </authorList>
    </citation>
    <scope>NUCLEOTIDE SEQUENCE [LARGE SCALE GENOMIC DNA]</scope>
    <source>
        <strain evidence="4 5">DSM 23042</strain>
    </source>
</reference>
<evidence type="ECO:0000259" key="3">
    <source>
        <dbReference type="PROSITE" id="PS50977"/>
    </source>
</evidence>
<feature type="DNA-binding region" description="H-T-H motif" evidence="2">
    <location>
        <begin position="29"/>
        <end position="48"/>
    </location>
</feature>
<organism evidence="4 5">
    <name type="scientific">Tranquillimonas rosea</name>
    <dbReference type="NCBI Taxonomy" id="641238"/>
    <lineage>
        <taxon>Bacteria</taxon>
        <taxon>Pseudomonadati</taxon>
        <taxon>Pseudomonadota</taxon>
        <taxon>Alphaproteobacteria</taxon>
        <taxon>Rhodobacterales</taxon>
        <taxon>Roseobacteraceae</taxon>
        <taxon>Tranquillimonas</taxon>
    </lineage>
</organism>
<sequence>MHKRRETSRNKLQHALREALCEQPLCQLSIEGLSRQAGVTRQTFYANYAGLQDMLSAYLDDFLANLEEMRRASGCITTGDDVEAKFTAHVASILRWIDRDDPRLRTILSGGSGLDLQARFATLFETLMRLERGGEDLPPTPLMRTKVYFFSGALLGVMRFWVFHAEDLDAEDVANSFALLAMRGFSNLPAAFPDEGSSP</sequence>
<dbReference type="Proteomes" id="UP000198885">
    <property type="component" value="Unassembled WGS sequence"/>
</dbReference>
<evidence type="ECO:0000256" key="2">
    <source>
        <dbReference type="PROSITE-ProRule" id="PRU00335"/>
    </source>
</evidence>
<name>A0A1H9VSP5_9RHOB</name>
<evidence type="ECO:0000256" key="1">
    <source>
        <dbReference type="ARBA" id="ARBA00023125"/>
    </source>
</evidence>
<dbReference type="AlphaFoldDB" id="A0A1H9VSP5"/>